<dbReference type="InterPro" id="IPR001763">
    <property type="entry name" value="Rhodanese-like_dom"/>
</dbReference>
<evidence type="ECO:0000313" key="5">
    <source>
        <dbReference type="Proteomes" id="UP000286931"/>
    </source>
</evidence>
<dbReference type="InterPro" id="IPR036873">
    <property type="entry name" value="Rhodanese-like_dom_sf"/>
</dbReference>
<organism evidence="4 5">
    <name type="scientific">Embleya hyalina</name>
    <dbReference type="NCBI Taxonomy" id="516124"/>
    <lineage>
        <taxon>Bacteria</taxon>
        <taxon>Bacillati</taxon>
        <taxon>Actinomycetota</taxon>
        <taxon>Actinomycetes</taxon>
        <taxon>Kitasatosporales</taxon>
        <taxon>Streptomycetaceae</taxon>
        <taxon>Embleya</taxon>
    </lineage>
</organism>
<dbReference type="Gene3D" id="3.40.250.10">
    <property type="entry name" value="Rhodanese-like domain"/>
    <property type="match status" value="2"/>
</dbReference>
<sequence>MANALDALGRTFFTADRREFSGRRQAVPNAHTELRERAALKRIDLTASMIEALNHRGVPDPTARVAAKLGTLVWEIAYDRWIDTANDEDFCPPARQALTEVRAAGTVRQLSCQQPCGSLPDAVETLPQVLQVVFGNMHGKDSISAMALTPGQRRRTHKRRGGSVLRVPARRPHFAVSARNLARIVRLWSFTSMAIEIPSALVTTDWLATHLDDPALRILDASVLLAPDAPHLRPMRDAYRRAHIPGAVFADLVQDVVELDSPFGITRPGSGRAAEVFGRLGVGDATTVVVYDNEFGQNAARLWWILKAAGHTRVALLDGGLRKWTAELRPISSGEITPAPAVFTARPRTDMWADRAQVLDAITNPGGATLVNAVPELPDDVSVLPPGAAQVMSTSLPGSLDAPFPSLGQPGTEALPYPSINWPGSPTLRPRPDRRRLLEHIPAERPAIVYCNSGLNAPLVALCLVDAGHTTVSVYDGGLMEWLSNPNNPTAPRHPTV</sequence>
<comment type="caution">
    <text evidence="4">The sequence shown here is derived from an EMBL/GenBank/DDBJ whole genome shotgun (WGS) entry which is preliminary data.</text>
</comment>
<dbReference type="GO" id="GO:0004792">
    <property type="term" value="F:thiosulfate-cyanide sulfurtransferase activity"/>
    <property type="evidence" value="ECO:0007669"/>
    <property type="project" value="TreeGrafter"/>
</dbReference>
<dbReference type="PANTHER" id="PTHR11364">
    <property type="entry name" value="THIOSULFATE SULFERTANSFERASE"/>
    <property type="match status" value="1"/>
</dbReference>
<name>A0A401Z1F3_9ACTN</name>
<reference evidence="4 5" key="1">
    <citation type="submission" date="2018-12" db="EMBL/GenBank/DDBJ databases">
        <title>Draft genome sequence of Embleya hyalina NBRC 13850T.</title>
        <authorList>
            <person name="Komaki H."/>
            <person name="Hosoyama A."/>
            <person name="Kimura A."/>
            <person name="Ichikawa N."/>
            <person name="Tamura T."/>
        </authorList>
    </citation>
    <scope>NUCLEOTIDE SEQUENCE [LARGE SCALE GENOMIC DNA]</scope>
    <source>
        <strain evidence="4 5">NBRC 13850</strain>
    </source>
</reference>
<dbReference type="Pfam" id="PF00581">
    <property type="entry name" value="Rhodanese"/>
    <property type="match status" value="2"/>
</dbReference>
<evidence type="ECO:0000256" key="1">
    <source>
        <dbReference type="ARBA" id="ARBA00022679"/>
    </source>
</evidence>
<dbReference type="InterPro" id="IPR045078">
    <property type="entry name" value="TST/MPST-like"/>
</dbReference>
<dbReference type="AlphaFoldDB" id="A0A401Z1F3"/>
<evidence type="ECO:0000256" key="2">
    <source>
        <dbReference type="ARBA" id="ARBA00022737"/>
    </source>
</evidence>
<gene>
    <name evidence="4" type="ORF">EHYA_08367</name>
</gene>
<keyword evidence="1" id="KW-0808">Transferase</keyword>
<keyword evidence="2" id="KW-0677">Repeat</keyword>
<dbReference type="SMART" id="SM00450">
    <property type="entry name" value="RHOD"/>
    <property type="match status" value="2"/>
</dbReference>
<dbReference type="PANTHER" id="PTHR11364:SF27">
    <property type="entry name" value="SULFURTRANSFERASE"/>
    <property type="match status" value="1"/>
</dbReference>
<feature type="domain" description="Rhodanese" evidence="3">
    <location>
        <begin position="212"/>
        <end position="333"/>
    </location>
</feature>
<dbReference type="CDD" id="cd01448">
    <property type="entry name" value="TST_Repeat_1"/>
    <property type="match status" value="1"/>
</dbReference>
<dbReference type="Proteomes" id="UP000286931">
    <property type="component" value="Unassembled WGS sequence"/>
</dbReference>
<evidence type="ECO:0000259" key="3">
    <source>
        <dbReference type="PROSITE" id="PS50206"/>
    </source>
</evidence>
<accession>A0A401Z1F3</accession>
<dbReference type="PROSITE" id="PS50206">
    <property type="entry name" value="RHODANESE_3"/>
    <property type="match status" value="2"/>
</dbReference>
<protein>
    <submittedName>
        <fullName evidence="4">TetR family transcriptional regulator</fullName>
    </submittedName>
</protein>
<feature type="domain" description="Rhodanese" evidence="3">
    <location>
        <begin position="396"/>
        <end position="491"/>
    </location>
</feature>
<evidence type="ECO:0000313" key="4">
    <source>
        <dbReference type="EMBL" id="GCE00641.1"/>
    </source>
</evidence>
<proteinExistence type="predicted"/>
<dbReference type="SUPFAM" id="SSF52821">
    <property type="entry name" value="Rhodanese/Cell cycle control phosphatase"/>
    <property type="match status" value="2"/>
</dbReference>
<dbReference type="EMBL" id="BIFH01000041">
    <property type="protein sequence ID" value="GCE00641.1"/>
    <property type="molecule type" value="Genomic_DNA"/>
</dbReference>
<keyword evidence="5" id="KW-1185">Reference proteome</keyword>
<dbReference type="Gene3D" id="1.10.357.10">
    <property type="entry name" value="Tetracycline Repressor, domain 2"/>
    <property type="match status" value="1"/>
</dbReference>